<dbReference type="InterPro" id="IPR013149">
    <property type="entry name" value="ADH-like_C"/>
</dbReference>
<dbReference type="EMBL" id="SGXD01000001">
    <property type="protein sequence ID" value="RZS91068.1"/>
    <property type="molecule type" value="Genomic_DNA"/>
</dbReference>
<dbReference type="PANTHER" id="PTHR42813">
    <property type="entry name" value="ZINC-TYPE ALCOHOL DEHYDROGENASE-LIKE"/>
    <property type="match status" value="1"/>
</dbReference>
<dbReference type="Gene3D" id="3.40.50.720">
    <property type="entry name" value="NAD(P)-binding Rossmann-like Domain"/>
    <property type="match status" value="1"/>
</dbReference>
<organism evidence="10 11">
    <name type="scientific">Motilibacter rhizosphaerae</name>
    <dbReference type="NCBI Taxonomy" id="598652"/>
    <lineage>
        <taxon>Bacteria</taxon>
        <taxon>Bacillati</taxon>
        <taxon>Actinomycetota</taxon>
        <taxon>Actinomycetes</taxon>
        <taxon>Motilibacterales</taxon>
        <taxon>Motilibacteraceae</taxon>
        <taxon>Motilibacter</taxon>
    </lineage>
</organism>
<evidence type="ECO:0000313" key="11">
    <source>
        <dbReference type="Proteomes" id="UP000293638"/>
    </source>
</evidence>
<dbReference type="Proteomes" id="UP000293638">
    <property type="component" value="Unassembled WGS sequence"/>
</dbReference>
<keyword evidence="6" id="KW-0520">NAD</keyword>
<dbReference type="GO" id="GO:0008270">
    <property type="term" value="F:zinc ion binding"/>
    <property type="evidence" value="ECO:0007669"/>
    <property type="project" value="InterPro"/>
</dbReference>
<comment type="cofactor">
    <cofactor evidence="1 7">
        <name>Zn(2+)</name>
        <dbReference type="ChEBI" id="CHEBI:29105"/>
    </cofactor>
</comment>
<evidence type="ECO:0000256" key="5">
    <source>
        <dbReference type="ARBA" id="ARBA00023002"/>
    </source>
</evidence>
<evidence type="ECO:0000256" key="3">
    <source>
        <dbReference type="ARBA" id="ARBA00022723"/>
    </source>
</evidence>
<gene>
    <name evidence="10" type="ORF">EV189_0300</name>
</gene>
<feature type="domain" description="Alcohol dehydrogenase-like N-terminal" evidence="9">
    <location>
        <begin position="25"/>
        <end position="139"/>
    </location>
</feature>
<comment type="caution">
    <text evidence="10">The sequence shown here is derived from an EMBL/GenBank/DDBJ whole genome shotgun (WGS) entry which is preliminary data.</text>
</comment>
<keyword evidence="5" id="KW-0560">Oxidoreductase</keyword>
<evidence type="ECO:0000259" key="9">
    <source>
        <dbReference type="Pfam" id="PF08240"/>
    </source>
</evidence>
<dbReference type="PANTHER" id="PTHR42813:SF3">
    <property type="entry name" value="GLUTATHIONE-INDEPENDENT FORMALDEHYDE DEHYDROGENASE"/>
    <property type="match status" value="1"/>
</dbReference>
<reference evidence="10 11" key="1">
    <citation type="submission" date="2019-02" db="EMBL/GenBank/DDBJ databases">
        <title>Genomic Encyclopedia of Type Strains, Phase IV (KMG-IV): sequencing the most valuable type-strain genomes for metagenomic binning, comparative biology and taxonomic classification.</title>
        <authorList>
            <person name="Goeker M."/>
        </authorList>
    </citation>
    <scope>NUCLEOTIDE SEQUENCE [LARGE SCALE GENOMIC DNA]</scope>
    <source>
        <strain evidence="10 11">DSM 45622</strain>
    </source>
</reference>
<dbReference type="Gene3D" id="3.90.180.10">
    <property type="entry name" value="Medium-chain alcohol dehydrogenases, catalytic domain"/>
    <property type="match status" value="1"/>
</dbReference>
<dbReference type="CDD" id="cd08282">
    <property type="entry name" value="PFDH_like"/>
    <property type="match status" value="1"/>
</dbReference>
<protein>
    <submittedName>
        <fullName evidence="10">Glutathione-independent formaldehyde dehydrogenase</fullName>
    </submittedName>
</protein>
<comment type="similarity">
    <text evidence="2 7">Belongs to the zinc-containing alcohol dehydrogenase family.</text>
</comment>
<dbReference type="GO" id="GO:0016491">
    <property type="term" value="F:oxidoreductase activity"/>
    <property type="evidence" value="ECO:0007669"/>
    <property type="project" value="UniProtKB-KW"/>
</dbReference>
<dbReference type="InterPro" id="IPR013154">
    <property type="entry name" value="ADH-like_N"/>
</dbReference>
<dbReference type="InterPro" id="IPR036291">
    <property type="entry name" value="NAD(P)-bd_dom_sf"/>
</dbReference>
<dbReference type="Pfam" id="PF08240">
    <property type="entry name" value="ADH_N"/>
    <property type="match status" value="1"/>
</dbReference>
<sequence>MKAVVYRGPRAVAVEERPDPTIQRPNDAIIRITTTNICGSDLHMYEGRTAVEEGKVLGHENMGIVEEVGPGVERIKVGDRVSVPFNIACGTCRNCTGGWTSFCLRTNPTEGMDGAAYGYANMGPYDGGQAEYLRVPYADFNLLELPAGTEHENDFTMLSDIFPTGYHGTELAGVLPGDSVAVFGGGPVGLMAAHSAFLRGASRVFVVDKEKDRLGLAERFGATAIDFSAGDPVEQILEQTQGIGVDKGVEAVGWQAHDPSGEEHPELVLDNLVKVVRSAGGIGVVGVYVPQDPGLDDPSSAGKIGWDYGTFFTKGQRMGTGQAPVKRYNRQLRDLIITGRATPGLIVSHEVGLAEAPDAYARFDAREDGWTKVLLHPAAA</sequence>
<keyword evidence="11" id="KW-1185">Reference proteome</keyword>
<dbReference type="OrthoDB" id="241504at2"/>
<dbReference type="SUPFAM" id="SSF50129">
    <property type="entry name" value="GroES-like"/>
    <property type="match status" value="1"/>
</dbReference>
<feature type="domain" description="Alcohol dehydrogenase-like C-terminal" evidence="8">
    <location>
        <begin position="187"/>
        <end position="287"/>
    </location>
</feature>
<dbReference type="RefSeq" id="WP_130491178.1">
    <property type="nucleotide sequence ID" value="NZ_SGXD01000001.1"/>
</dbReference>
<dbReference type="AlphaFoldDB" id="A0A4Q7NW05"/>
<dbReference type="InterPro" id="IPR002328">
    <property type="entry name" value="ADH_Zn_CS"/>
</dbReference>
<accession>A0A4Q7NW05</accession>
<dbReference type="SUPFAM" id="SSF51735">
    <property type="entry name" value="NAD(P)-binding Rossmann-fold domains"/>
    <property type="match status" value="1"/>
</dbReference>
<evidence type="ECO:0000256" key="6">
    <source>
        <dbReference type="ARBA" id="ARBA00023027"/>
    </source>
</evidence>
<dbReference type="InterPro" id="IPR011032">
    <property type="entry name" value="GroES-like_sf"/>
</dbReference>
<keyword evidence="4 7" id="KW-0862">Zinc</keyword>
<name>A0A4Q7NW05_9ACTN</name>
<dbReference type="Pfam" id="PF00107">
    <property type="entry name" value="ADH_zinc_N"/>
    <property type="match status" value="1"/>
</dbReference>
<evidence type="ECO:0000259" key="8">
    <source>
        <dbReference type="Pfam" id="PF00107"/>
    </source>
</evidence>
<dbReference type="PROSITE" id="PS00059">
    <property type="entry name" value="ADH_ZINC"/>
    <property type="match status" value="1"/>
</dbReference>
<evidence type="ECO:0000256" key="4">
    <source>
        <dbReference type="ARBA" id="ARBA00022833"/>
    </source>
</evidence>
<evidence type="ECO:0000256" key="2">
    <source>
        <dbReference type="ARBA" id="ARBA00008072"/>
    </source>
</evidence>
<keyword evidence="3 7" id="KW-0479">Metal-binding</keyword>
<proteinExistence type="inferred from homology"/>
<evidence type="ECO:0000313" key="10">
    <source>
        <dbReference type="EMBL" id="RZS91068.1"/>
    </source>
</evidence>
<evidence type="ECO:0000256" key="7">
    <source>
        <dbReference type="RuleBase" id="RU361277"/>
    </source>
</evidence>
<evidence type="ECO:0000256" key="1">
    <source>
        <dbReference type="ARBA" id="ARBA00001947"/>
    </source>
</evidence>